<dbReference type="OrthoDB" id="335726at2"/>
<proteinExistence type="inferred from homology"/>
<keyword evidence="2" id="KW-0560">Oxidoreductase</keyword>
<comment type="caution">
    <text evidence="4">The sequence shown here is derived from an EMBL/GenBank/DDBJ whole genome shotgun (WGS) entry which is preliminary data.</text>
</comment>
<organism evidence="4 5">
    <name type="scientific">Pyruvatibacter mobilis</name>
    <dbReference type="NCBI Taxonomy" id="1712261"/>
    <lineage>
        <taxon>Bacteria</taxon>
        <taxon>Pseudomonadati</taxon>
        <taxon>Pseudomonadota</taxon>
        <taxon>Alphaproteobacteria</taxon>
        <taxon>Hyphomicrobiales</taxon>
        <taxon>Parvibaculaceae</taxon>
        <taxon>Pyruvatibacter</taxon>
    </lineage>
</organism>
<dbReference type="PROSITE" id="PS00061">
    <property type="entry name" value="ADH_SHORT"/>
    <property type="match status" value="1"/>
</dbReference>
<dbReference type="Gene3D" id="3.40.50.720">
    <property type="entry name" value="NAD(P)-binding Rossmann-like Domain"/>
    <property type="match status" value="1"/>
</dbReference>
<dbReference type="PANTHER" id="PTHR44196:SF1">
    <property type="entry name" value="DEHYDROGENASE_REDUCTASE SDR FAMILY MEMBER 7B"/>
    <property type="match status" value="1"/>
</dbReference>
<protein>
    <submittedName>
        <fullName evidence="4">SDR family NAD(P)-dependent oxidoreductase</fullName>
    </submittedName>
</protein>
<evidence type="ECO:0000256" key="1">
    <source>
        <dbReference type="ARBA" id="ARBA00006484"/>
    </source>
</evidence>
<dbReference type="InterPro" id="IPR036291">
    <property type="entry name" value="NAD(P)-bd_dom_sf"/>
</dbReference>
<comment type="similarity">
    <text evidence="1 3">Belongs to the short-chain dehydrogenases/reductases (SDR) family.</text>
</comment>
<gene>
    <name evidence="4" type="ORF">GTQ45_09270</name>
</gene>
<dbReference type="EMBL" id="WXYQ01000006">
    <property type="protein sequence ID" value="NBG95921.1"/>
    <property type="molecule type" value="Genomic_DNA"/>
</dbReference>
<dbReference type="PANTHER" id="PTHR44196">
    <property type="entry name" value="DEHYDROGENASE/REDUCTASE SDR FAMILY MEMBER 7B"/>
    <property type="match status" value="1"/>
</dbReference>
<dbReference type="RefSeq" id="WP_160587787.1">
    <property type="nucleotide sequence ID" value="NZ_BMHN01000001.1"/>
</dbReference>
<sequence length="271" mass="28201">MASPLDPTHGAAWVTGASSGIGRDVALQLAGDGWTVAATARSEDELASLVMEAHALKGRIHAFPGDVTDHDRMTEIAREIASGVGPLALAVLNAGVYLPVDARNFSARAFGPTFNVNLVGVANCLGPVIAAMREAGQGQIAIVASVTGYGGLPTSAAYGASKAALINLAETLRIELDPIGIHVQVINPGFIDTPATKDNPFPMPALMASDKAAKRIAAGLQTDAFEITFPKRFTYVLKLIGLLPTAWRLGLVRRVTGWSDPATTPEVPTGD</sequence>
<dbReference type="GO" id="GO:0016020">
    <property type="term" value="C:membrane"/>
    <property type="evidence" value="ECO:0007669"/>
    <property type="project" value="TreeGrafter"/>
</dbReference>
<dbReference type="AlphaFoldDB" id="A0A845QD16"/>
<accession>A0A845QD16</accession>
<reference evidence="4 5" key="1">
    <citation type="journal article" date="2016" name="Int. J. Syst. Evol. Microbiol.">
        <title>Pyruvatibacter mobilis gen. nov., sp. nov., a marine bacterium from the culture broth of Picochlorum sp. 122.</title>
        <authorList>
            <person name="Wang G."/>
            <person name="Tang M."/>
            <person name="Wu H."/>
            <person name="Dai S."/>
            <person name="Li T."/>
            <person name="Chen C."/>
            <person name="He H."/>
            <person name="Fan J."/>
            <person name="Xiang W."/>
            <person name="Li X."/>
        </authorList>
    </citation>
    <scope>NUCLEOTIDE SEQUENCE [LARGE SCALE GENOMIC DNA]</scope>
    <source>
        <strain evidence="4 5">GYP-11</strain>
    </source>
</reference>
<dbReference type="PRINTS" id="PR00081">
    <property type="entry name" value="GDHRDH"/>
</dbReference>
<dbReference type="SUPFAM" id="SSF51735">
    <property type="entry name" value="NAD(P)-binding Rossmann-fold domains"/>
    <property type="match status" value="1"/>
</dbReference>
<dbReference type="InterPro" id="IPR002347">
    <property type="entry name" value="SDR_fam"/>
</dbReference>
<evidence type="ECO:0000256" key="3">
    <source>
        <dbReference type="RuleBase" id="RU000363"/>
    </source>
</evidence>
<keyword evidence="5" id="KW-1185">Reference proteome</keyword>
<dbReference type="PRINTS" id="PR00080">
    <property type="entry name" value="SDRFAMILY"/>
</dbReference>
<dbReference type="GeneID" id="300654628"/>
<evidence type="ECO:0000313" key="4">
    <source>
        <dbReference type="EMBL" id="NBG95921.1"/>
    </source>
</evidence>
<dbReference type="Proteomes" id="UP000470384">
    <property type="component" value="Unassembled WGS sequence"/>
</dbReference>
<dbReference type="Pfam" id="PF00106">
    <property type="entry name" value="adh_short"/>
    <property type="match status" value="1"/>
</dbReference>
<evidence type="ECO:0000313" key="5">
    <source>
        <dbReference type="Proteomes" id="UP000470384"/>
    </source>
</evidence>
<evidence type="ECO:0000256" key="2">
    <source>
        <dbReference type="ARBA" id="ARBA00023002"/>
    </source>
</evidence>
<dbReference type="InterPro" id="IPR020904">
    <property type="entry name" value="Sc_DH/Rdtase_CS"/>
</dbReference>
<name>A0A845QD16_9HYPH</name>
<dbReference type="GO" id="GO:0016491">
    <property type="term" value="F:oxidoreductase activity"/>
    <property type="evidence" value="ECO:0007669"/>
    <property type="project" value="UniProtKB-KW"/>
</dbReference>